<dbReference type="NCBIfam" id="TIGR00125">
    <property type="entry name" value="cyt_tran_rel"/>
    <property type="match status" value="1"/>
</dbReference>
<evidence type="ECO:0000256" key="2">
    <source>
        <dbReference type="ARBA" id="ARBA00022695"/>
    </source>
</evidence>
<evidence type="ECO:0000259" key="3">
    <source>
        <dbReference type="Pfam" id="PF01467"/>
    </source>
</evidence>
<dbReference type="InterPro" id="IPR014729">
    <property type="entry name" value="Rossmann-like_a/b/a_fold"/>
</dbReference>
<accession>A0A3D8TRK4</accession>
<dbReference type="PANTHER" id="PTHR43793:SF1">
    <property type="entry name" value="FAD SYNTHASE"/>
    <property type="match status" value="1"/>
</dbReference>
<organism evidence="4 5">
    <name type="scientific">Listeria kieliensis</name>
    <dbReference type="NCBI Taxonomy" id="1621700"/>
    <lineage>
        <taxon>Bacteria</taxon>
        <taxon>Bacillati</taxon>
        <taxon>Bacillota</taxon>
        <taxon>Bacilli</taxon>
        <taxon>Bacillales</taxon>
        <taxon>Listeriaceae</taxon>
        <taxon>Listeria</taxon>
    </lineage>
</organism>
<comment type="caution">
    <text evidence="4">The sequence shown here is derived from an EMBL/GenBank/DDBJ whole genome shotgun (WGS) entry which is preliminary data.</text>
</comment>
<dbReference type="GO" id="GO:0016779">
    <property type="term" value="F:nucleotidyltransferase activity"/>
    <property type="evidence" value="ECO:0007669"/>
    <property type="project" value="UniProtKB-KW"/>
</dbReference>
<dbReference type="InterPro" id="IPR004821">
    <property type="entry name" value="Cyt_trans-like"/>
</dbReference>
<name>A0A3D8TRK4_9LIST</name>
<sequence length="144" mass="16447">MKKYKVGLTTGVFDLFHVGHLNILKQAKDQCDFLIVGVSTDEFVEAYKNKTPVVPFEDRKTIVEAQRDVDLVIPQTSHASKLDIIDNYDVEVMFHGNDWKGSSTFVELERELKRRNVDAVYFEYTAGVSSTQLIERIKQTISTS</sequence>
<dbReference type="Gene3D" id="3.40.50.620">
    <property type="entry name" value="HUPs"/>
    <property type="match status" value="1"/>
</dbReference>
<gene>
    <name evidence="4" type="ORF">UR08_09950</name>
</gene>
<keyword evidence="5" id="KW-1185">Reference proteome</keyword>
<dbReference type="EMBL" id="LARY01000002">
    <property type="protein sequence ID" value="RDX01241.1"/>
    <property type="molecule type" value="Genomic_DNA"/>
</dbReference>
<protein>
    <submittedName>
        <fullName evidence="4">Glycerol-3-phosphate cytidylyltransferase</fullName>
    </submittedName>
</protein>
<dbReference type="Pfam" id="PF01467">
    <property type="entry name" value="CTP_transf_like"/>
    <property type="match status" value="1"/>
</dbReference>
<dbReference type="Proteomes" id="UP000257055">
    <property type="component" value="Unassembled WGS sequence"/>
</dbReference>
<keyword evidence="1 4" id="KW-0808">Transferase</keyword>
<dbReference type="PANTHER" id="PTHR43793">
    <property type="entry name" value="FAD SYNTHASE"/>
    <property type="match status" value="1"/>
</dbReference>
<feature type="domain" description="Cytidyltransferase-like" evidence="3">
    <location>
        <begin position="8"/>
        <end position="136"/>
    </location>
</feature>
<evidence type="ECO:0000313" key="4">
    <source>
        <dbReference type="EMBL" id="RDX01241.1"/>
    </source>
</evidence>
<dbReference type="SUPFAM" id="SSF52374">
    <property type="entry name" value="Nucleotidylyl transferase"/>
    <property type="match status" value="1"/>
</dbReference>
<proteinExistence type="predicted"/>
<dbReference type="RefSeq" id="WP_115753496.1">
    <property type="nucleotide sequence ID" value="NZ_LARY01000002.1"/>
</dbReference>
<dbReference type="InterPro" id="IPR050385">
    <property type="entry name" value="Archaeal_FAD_synthase"/>
</dbReference>
<evidence type="ECO:0000313" key="5">
    <source>
        <dbReference type="Proteomes" id="UP000257055"/>
    </source>
</evidence>
<evidence type="ECO:0000256" key="1">
    <source>
        <dbReference type="ARBA" id="ARBA00022679"/>
    </source>
</evidence>
<reference evidence="5" key="1">
    <citation type="submission" date="2015-04" db="EMBL/GenBank/DDBJ databases">
        <authorList>
            <person name="Schardt J."/>
            <person name="Mueller-Herbst S."/>
            <person name="Scherer S."/>
            <person name="Huptas C."/>
        </authorList>
    </citation>
    <scope>NUCLEOTIDE SEQUENCE [LARGE SCALE GENOMIC DNA]</scope>
    <source>
        <strain evidence="5">Kiel-L1</strain>
    </source>
</reference>
<dbReference type="AlphaFoldDB" id="A0A3D8TRK4"/>
<keyword evidence="2 4" id="KW-0548">Nucleotidyltransferase</keyword>